<protein>
    <submittedName>
        <fullName evidence="2">Uncharacterized protein</fullName>
    </submittedName>
</protein>
<organism evidence="2 3">
    <name type="scientific">Cronobacter malonaticus</name>
    <dbReference type="NCBI Taxonomy" id="413503"/>
    <lineage>
        <taxon>Bacteria</taxon>
        <taxon>Pseudomonadati</taxon>
        <taxon>Pseudomonadota</taxon>
        <taxon>Gammaproteobacteria</taxon>
        <taxon>Enterobacterales</taxon>
        <taxon>Enterobacteriaceae</taxon>
        <taxon>Cronobacter</taxon>
    </lineage>
</organism>
<dbReference type="Proteomes" id="UP000285793">
    <property type="component" value="Unassembled WGS sequence"/>
</dbReference>
<dbReference type="AlphaFoldDB" id="A0A423XQY1"/>
<feature type="transmembrane region" description="Helical" evidence="1">
    <location>
        <begin position="20"/>
        <end position="37"/>
    </location>
</feature>
<evidence type="ECO:0000313" key="3">
    <source>
        <dbReference type="Proteomes" id="UP000285793"/>
    </source>
</evidence>
<evidence type="ECO:0000256" key="1">
    <source>
        <dbReference type="SAM" id="Phobius"/>
    </source>
</evidence>
<feature type="transmembrane region" description="Helical" evidence="1">
    <location>
        <begin position="84"/>
        <end position="109"/>
    </location>
</feature>
<proteinExistence type="predicted"/>
<name>A0A423XQY1_9ENTR</name>
<keyword evidence="1" id="KW-0472">Membrane</keyword>
<reference evidence="2 3" key="1">
    <citation type="journal article" date="2018" name="Front. Microbiol.">
        <title>An Investigation of an Acute Gastroenteritis Outbreak: Cronobacter sakazakii, a Potential Cause of Food-Borne Illness.</title>
        <authorList>
            <person name="Yong W."/>
            <person name="Guo B."/>
            <person name="Shi X."/>
            <person name="Cheng T."/>
            <person name="Chen M."/>
            <person name="Jiang X."/>
            <person name="Ye Y."/>
            <person name="Wang J."/>
            <person name="Xie G."/>
            <person name="Ding J."/>
        </authorList>
    </citation>
    <scope>NUCLEOTIDE SEQUENCE [LARGE SCALE GENOMIC DNA]</scope>
    <source>
        <strain evidence="2 3">S1</strain>
    </source>
</reference>
<feature type="transmembrane region" description="Helical" evidence="1">
    <location>
        <begin position="44"/>
        <end position="64"/>
    </location>
</feature>
<gene>
    <name evidence="2" type="ORF">C3E80_19615</name>
</gene>
<comment type="caution">
    <text evidence="2">The sequence shown here is derived from an EMBL/GenBank/DDBJ whole genome shotgun (WGS) entry which is preliminary data.</text>
</comment>
<dbReference type="RefSeq" id="WP_032966256.1">
    <property type="nucleotide sequence ID" value="NZ_PQJL01000022.1"/>
</dbReference>
<keyword evidence="1" id="KW-1133">Transmembrane helix</keyword>
<dbReference type="EMBL" id="PQJL01000022">
    <property type="protein sequence ID" value="ROW58808.1"/>
    <property type="molecule type" value="Genomic_DNA"/>
</dbReference>
<dbReference type="GeneID" id="45667858"/>
<sequence length="113" mass="12211">MSLQRGEAAAFMTQLVNNTASYVTLIAAMTFIVIMADKKGYPGVGVPMAIIYGLCAMALLGYWIKNVIEECRKFKVDKEGFWAGLHVSIIGLVTLLGCSGAVIVTIYTLTETL</sequence>
<keyword evidence="1" id="KW-0812">Transmembrane</keyword>
<accession>A0A423XQY1</accession>
<evidence type="ECO:0000313" key="2">
    <source>
        <dbReference type="EMBL" id="ROW58808.1"/>
    </source>
</evidence>